<dbReference type="EMBL" id="CP063194">
    <property type="protein sequence ID" value="WCZ39160.1"/>
    <property type="molecule type" value="Genomic_DNA"/>
</dbReference>
<keyword evidence="7" id="KW-1185">Reference proteome</keyword>
<dbReference type="GO" id="GO:0004040">
    <property type="term" value="F:amidase activity"/>
    <property type="evidence" value="ECO:0007669"/>
    <property type="project" value="UniProtKB-EC"/>
</dbReference>
<dbReference type="Proteomes" id="UP001218071">
    <property type="component" value="Chromosome"/>
</dbReference>
<feature type="domain" description="Amidase" evidence="5">
    <location>
        <begin position="24"/>
        <end position="161"/>
    </location>
</feature>
<gene>
    <name evidence="6" type="primary">amdA</name>
    <name evidence="6" type="ORF">CJEDD_07835</name>
</gene>
<dbReference type="InterPro" id="IPR023631">
    <property type="entry name" value="Amidase_dom"/>
</dbReference>
<comment type="catalytic activity">
    <reaction evidence="1">
        <text>a monocarboxylic acid amide + H2O = a monocarboxylate + NH4(+)</text>
        <dbReference type="Rhea" id="RHEA:12020"/>
        <dbReference type="ChEBI" id="CHEBI:15377"/>
        <dbReference type="ChEBI" id="CHEBI:28938"/>
        <dbReference type="ChEBI" id="CHEBI:35757"/>
        <dbReference type="ChEBI" id="CHEBI:83628"/>
        <dbReference type="EC" id="3.5.1.4"/>
    </reaction>
</comment>
<dbReference type="EC" id="3.5.1.4" evidence="3"/>
<dbReference type="InterPro" id="IPR000120">
    <property type="entry name" value="Amidase"/>
</dbReference>
<evidence type="ECO:0000256" key="3">
    <source>
        <dbReference type="ARBA" id="ARBA00012922"/>
    </source>
</evidence>
<name>A0ABY7UKA1_9CORY</name>
<accession>A0ABY7UKA1</accession>
<evidence type="ECO:0000313" key="7">
    <source>
        <dbReference type="Proteomes" id="UP001218071"/>
    </source>
</evidence>
<comment type="similarity">
    <text evidence="2">Belongs to the amidase family.</text>
</comment>
<protein>
    <recommendedName>
        <fullName evidence="3">amidase</fullName>
        <ecNumber evidence="3">3.5.1.4</ecNumber>
    </recommendedName>
</protein>
<dbReference type="SUPFAM" id="SSF75304">
    <property type="entry name" value="Amidase signature (AS) enzymes"/>
    <property type="match status" value="1"/>
</dbReference>
<feature type="compositionally biased region" description="Low complexity" evidence="4">
    <location>
        <begin position="9"/>
        <end position="23"/>
    </location>
</feature>
<sequence>MLHPAFTSAATPGGADDGAPAAPQRRGRLAGWQIPVKDGTDVAGLPTTHGNPARTTHPTETDPFVEALLRAGATVPDKTLTSELGATCYAERPGVPVLESPAYPECTPGGSSTGAAVVVADGTCRAAHGTDAGGSVRVPAAACEVVGLKLAGRQLPAHGFLTRGVKDLFTLTGWPAGGRARRPVRIGVLTRGVFADPPVQDRRGAIVETLAALLPYDVVELAPYRESRETYAHFSVAIKAGFRNVDPLDSDYIGWLVEESHRLAPGALEAAAAHKRALPGLLAAQWGVDAVLSPTLAFDPPPLGYFPSLSPAESFEAQTQWSPWCSLFNVLGTPAIALGGVHLGSLTLTGPELLRVARDVEALLAGVAAG</sequence>
<dbReference type="InterPro" id="IPR036928">
    <property type="entry name" value="AS_sf"/>
</dbReference>
<organism evidence="6 7">
    <name type="scientific">Corynebacterium jeddahense</name>
    <dbReference type="NCBI Taxonomy" id="1414719"/>
    <lineage>
        <taxon>Bacteria</taxon>
        <taxon>Bacillati</taxon>
        <taxon>Actinomycetota</taxon>
        <taxon>Actinomycetes</taxon>
        <taxon>Mycobacteriales</taxon>
        <taxon>Corynebacteriaceae</taxon>
        <taxon>Corynebacterium</taxon>
    </lineage>
</organism>
<evidence type="ECO:0000256" key="1">
    <source>
        <dbReference type="ARBA" id="ARBA00001311"/>
    </source>
</evidence>
<feature type="region of interest" description="Disordered" evidence="4">
    <location>
        <begin position="1"/>
        <end position="26"/>
    </location>
</feature>
<keyword evidence="6" id="KW-0378">Hydrolase</keyword>
<evidence type="ECO:0000256" key="4">
    <source>
        <dbReference type="SAM" id="MobiDB-lite"/>
    </source>
</evidence>
<dbReference type="RefSeq" id="WP_081764462.1">
    <property type="nucleotide sequence ID" value="NZ_CBYN010000008.1"/>
</dbReference>
<dbReference type="PANTHER" id="PTHR11895">
    <property type="entry name" value="TRANSAMIDASE"/>
    <property type="match status" value="1"/>
</dbReference>
<dbReference type="PANTHER" id="PTHR11895:SF7">
    <property type="entry name" value="GLUTAMYL-TRNA(GLN) AMIDOTRANSFERASE SUBUNIT A, MITOCHONDRIAL"/>
    <property type="match status" value="1"/>
</dbReference>
<evidence type="ECO:0000313" key="6">
    <source>
        <dbReference type="EMBL" id="WCZ39160.1"/>
    </source>
</evidence>
<evidence type="ECO:0000256" key="2">
    <source>
        <dbReference type="ARBA" id="ARBA00009199"/>
    </source>
</evidence>
<reference evidence="6 7" key="1">
    <citation type="submission" date="2020-10" db="EMBL/GenBank/DDBJ databases">
        <title>Complete genome sequence of Corynebacterium jeddahense DSM 45997, type strain of Corynebacterium jeddahense.</title>
        <authorList>
            <person name="Busche T."/>
            <person name="Kalinowski J."/>
            <person name="Ruckert C."/>
        </authorList>
    </citation>
    <scope>NUCLEOTIDE SEQUENCE [LARGE SCALE GENOMIC DNA]</scope>
    <source>
        <strain evidence="6 7">DSM 45997</strain>
    </source>
</reference>
<proteinExistence type="inferred from homology"/>
<dbReference type="Pfam" id="PF01425">
    <property type="entry name" value="Amidase"/>
    <property type="match status" value="1"/>
</dbReference>
<dbReference type="Gene3D" id="3.90.1300.10">
    <property type="entry name" value="Amidase signature (AS) domain"/>
    <property type="match status" value="1"/>
</dbReference>
<evidence type="ECO:0000259" key="5">
    <source>
        <dbReference type="Pfam" id="PF01425"/>
    </source>
</evidence>